<dbReference type="GO" id="GO:0005737">
    <property type="term" value="C:cytoplasm"/>
    <property type="evidence" value="ECO:0007669"/>
    <property type="project" value="UniProtKB-SubCell"/>
</dbReference>
<evidence type="ECO:0000256" key="7">
    <source>
        <dbReference type="ARBA" id="ARBA00023015"/>
    </source>
</evidence>
<evidence type="ECO:0000256" key="5">
    <source>
        <dbReference type="ARBA" id="ARBA00022553"/>
    </source>
</evidence>
<keyword evidence="3" id="KW-0963">Cytoplasm</keyword>
<keyword evidence="6" id="KW-0832">Ubl conjugation</keyword>
<dbReference type="GO" id="GO:0006355">
    <property type="term" value="P:regulation of DNA-templated transcription"/>
    <property type="evidence" value="ECO:0007669"/>
    <property type="project" value="InterPro"/>
</dbReference>
<sequence>MSVNPSQSINGEQLKITQESEEAMEYEKSREQRIKENLKRMEKLGIVDLSLQLKSLHPPRRTLKKTPHTSSPLHPSDPPRRSSRLQNVTPVSYSEVPLTKKDSSLENDEILLEKGSKPEIYTEEHEKLLGSTGMSWTLFVDGYGKDGRRIYDPIKGKTCHQCRQKTLGHRTHCSKCQMVQGQFCGDCLYMRYGEHVLEANQNPDWICPVCRGICNCSLCRSAKGWPPTGPLYKRVMKLGFRSVAHYLIQTKMQLSANTPQSAKRSLAFAEMEAPREMKEPCKCHDDQHGIILEFKEKEPREFEEVVQEIDEMCVNGGNGLRVDNEDNGTDELREEKCGEEPFPTESANIVAQSEGKAGPNSKNDKEIALAAEPSSGNVAGRLRKKCKKGNVEGIEEMPENNDNKHAKEDAKLSTSVETTQKKIMDRTARRLRPRHSKTGTFNRY</sequence>
<organism evidence="12 13">
    <name type="scientific">Nepenthes gracilis</name>
    <name type="common">Slender pitcher plant</name>
    <dbReference type="NCBI Taxonomy" id="150966"/>
    <lineage>
        <taxon>Eukaryota</taxon>
        <taxon>Viridiplantae</taxon>
        <taxon>Streptophyta</taxon>
        <taxon>Embryophyta</taxon>
        <taxon>Tracheophyta</taxon>
        <taxon>Spermatophyta</taxon>
        <taxon>Magnoliopsida</taxon>
        <taxon>eudicotyledons</taxon>
        <taxon>Gunneridae</taxon>
        <taxon>Pentapetalae</taxon>
        <taxon>Caryophyllales</taxon>
        <taxon>Nepenthaceae</taxon>
        <taxon>Nepenthes</taxon>
    </lineage>
</organism>
<evidence type="ECO:0000256" key="3">
    <source>
        <dbReference type="ARBA" id="ARBA00022490"/>
    </source>
</evidence>
<dbReference type="EMBL" id="BSYO01000028">
    <property type="protein sequence ID" value="GMH24614.1"/>
    <property type="molecule type" value="Genomic_DNA"/>
</dbReference>
<keyword evidence="8" id="KW-0804">Transcription</keyword>
<evidence type="ECO:0000256" key="8">
    <source>
        <dbReference type="ARBA" id="ARBA00023163"/>
    </source>
</evidence>
<dbReference type="AlphaFoldDB" id="A0AAD3Y236"/>
<feature type="region of interest" description="Disordered" evidence="10">
    <location>
        <begin position="55"/>
        <end position="97"/>
    </location>
</feature>
<comment type="subcellular location">
    <subcellularLocation>
        <location evidence="2">Cytoplasm</location>
    </subcellularLocation>
    <subcellularLocation>
        <location evidence="1">Nucleus</location>
    </subcellularLocation>
</comment>
<evidence type="ECO:0000256" key="2">
    <source>
        <dbReference type="ARBA" id="ARBA00004496"/>
    </source>
</evidence>
<feature type="region of interest" description="Disordered" evidence="10">
    <location>
        <begin position="1"/>
        <end position="30"/>
    </location>
</feature>
<protein>
    <recommendedName>
        <fullName evidence="11">Zinc-finger domain-containing protein</fullName>
    </recommendedName>
</protein>
<feature type="compositionally biased region" description="Basic and acidic residues" evidence="10">
    <location>
        <begin position="401"/>
        <end position="411"/>
    </location>
</feature>
<dbReference type="InterPro" id="IPR040221">
    <property type="entry name" value="CDCA7/CDA7L"/>
</dbReference>
<keyword evidence="5" id="KW-0597">Phosphoprotein</keyword>
<dbReference type="Pfam" id="PF10497">
    <property type="entry name" value="zf-4CXXC_R1"/>
    <property type="match status" value="1"/>
</dbReference>
<gene>
    <name evidence="12" type="ORF">Nepgr_026457</name>
</gene>
<evidence type="ECO:0000313" key="12">
    <source>
        <dbReference type="EMBL" id="GMH24614.1"/>
    </source>
</evidence>
<accession>A0AAD3Y236</accession>
<keyword evidence="9" id="KW-0539">Nucleus</keyword>
<reference evidence="12" key="1">
    <citation type="submission" date="2023-05" db="EMBL/GenBank/DDBJ databases">
        <title>Nepenthes gracilis genome sequencing.</title>
        <authorList>
            <person name="Fukushima K."/>
        </authorList>
    </citation>
    <scope>NUCLEOTIDE SEQUENCE</scope>
    <source>
        <strain evidence="12">SING2019-196</strain>
    </source>
</reference>
<feature type="domain" description="Zinc-finger" evidence="11">
    <location>
        <begin position="151"/>
        <end position="247"/>
    </location>
</feature>
<feature type="compositionally biased region" description="Polar residues" evidence="10">
    <location>
        <begin position="1"/>
        <end position="17"/>
    </location>
</feature>
<evidence type="ECO:0000256" key="9">
    <source>
        <dbReference type="ARBA" id="ARBA00023242"/>
    </source>
</evidence>
<evidence type="ECO:0000259" key="11">
    <source>
        <dbReference type="Pfam" id="PF10497"/>
    </source>
</evidence>
<dbReference type="InterPro" id="IPR018866">
    <property type="entry name" value="Znf-4CXXC_R1"/>
</dbReference>
<feature type="compositionally biased region" description="Basic and acidic residues" evidence="10">
    <location>
        <begin position="419"/>
        <end position="428"/>
    </location>
</feature>
<proteinExistence type="predicted"/>
<evidence type="ECO:0000313" key="13">
    <source>
        <dbReference type="Proteomes" id="UP001279734"/>
    </source>
</evidence>
<evidence type="ECO:0000256" key="4">
    <source>
        <dbReference type="ARBA" id="ARBA00022499"/>
    </source>
</evidence>
<keyword evidence="7" id="KW-0805">Transcription regulation</keyword>
<evidence type="ECO:0000256" key="6">
    <source>
        <dbReference type="ARBA" id="ARBA00022843"/>
    </source>
</evidence>
<feature type="region of interest" description="Disordered" evidence="10">
    <location>
        <begin position="336"/>
        <end position="362"/>
    </location>
</feature>
<dbReference type="GO" id="GO:0005634">
    <property type="term" value="C:nucleus"/>
    <property type="evidence" value="ECO:0007669"/>
    <property type="project" value="UniProtKB-SubCell"/>
</dbReference>
<evidence type="ECO:0000256" key="1">
    <source>
        <dbReference type="ARBA" id="ARBA00004123"/>
    </source>
</evidence>
<keyword evidence="4" id="KW-1017">Isopeptide bond</keyword>
<comment type="caution">
    <text evidence="12">The sequence shown here is derived from an EMBL/GenBank/DDBJ whole genome shotgun (WGS) entry which is preliminary data.</text>
</comment>
<evidence type="ECO:0000256" key="10">
    <source>
        <dbReference type="SAM" id="MobiDB-lite"/>
    </source>
</evidence>
<dbReference type="Proteomes" id="UP001279734">
    <property type="component" value="Unassembled WGS sequence"/>
</dbReference>
<dbReference type="PANTHER" id="PTHR31169:SF23">
    <property type="entry name" value="OS03G0572250 PROTEIN"/>
    <property type="match status" value="1"/>
</dbReference>
<name>A0AAD3Y236_NEPGR</name>
<dbReference type="PANTHER" id="PTHR31169">
    <property type="entry name" value="OS05G0300700 PROTEIN"/>
    <property type="match status" value="1"/>
</dbReference>
<feature type="compositionally biased region" description="Basic residues" evidence="10">
    <location>
        <begin position="57"/>
        <end position="67"/>
    </location>
</feature>
<feature type="region of interest" description="Disordered" evidence="10">
    <location>
        <begin position="393"/>
        <end position="444"/>
    </location>
</feature>
<keyword evidence="13" id="KW-1185">Reference proteome</keyword>